<feature type="region of interest" description="Disordered" evidence="1">
    <location>
        <begin position="331"/>
        <end position="487"/>
    </location>
</feature>
<feature type="chain" id="PRO_5029553528" evidence="2">
    <location>
        <begin position="26"/>
        <end position="734"/>
    </location>
</feature>
<feature type="compositionally biased region" description="Polar residues" evidence="1">
    <location>
        <begin position="432"/>
        <end position="458"/>
    </location>
</feature>
<feature type="compositionally biased region" description="Low complexity" evidence="1">
    <location>
        <begin position="346"/>
        <end position="358"/>
    </location>
</feature>
<feature type="compositionally biased region" description="Gly residues" evidence="1">
    <location>
        <begin position="531"/>
        <end position="545"/>
    </location>
</feature>
<feature type="compositionally biased region" description="Pro residues" evidence="1">
    <location>
        <begin position="567"/>
        <end position="586"/>
    </location>
</feature>
<dbReference type="InterPro" id="IPR024079">
    <property type="entry name" value="MetalloPept_cat_dom_sf"/>
</dbReference>
<feature type="region of interest" description="Disordered" evidence="1">
    <location>
        <begin position="494"/>
        <end position="513"/>
    </location>
</feature>
<accession>A0A7J6J823</accession>
<evidence type="ECO:0000256" key="2">
    <source>
        <dbReference type="SAM" id="SignalP"/>
    </source>
</evidence>
<dbReference type="InParanoid" id="A0A7J6J823"/>
<keyword evidence="2" id="KW-0732">Signal</keyword>
<evidence type="ECO:0000313" key="3">
    <source>
        <dbReference type="EMBL" id="KAF4485437.1"/>
    </source>
</evidence>
<gene>
    <name evidence="3" type="ORF">CGGC5_v007032</name>
</gene>
<comment type="caution">
    <text evidence="3">The sequence shown here is derived from an EMBL/GenBank/DDBJ whole genome shotgun (WGS) entry which is preliminary data.</text>
</comment>
<feature type="compositionally biased region" description="Low complexity" evidence="1">
    <location>
        <begin position="546"/>
        <end position="566"/>
    </location>
</feature>
<reference evidence="3 4" key="2">
    <citation type="submission" date="2020-04" db="EMBL/GenBank/DDBJ databases">
        <title>Genome sequencing and assembly of multiple isolates from the Colletotrichum gloeosporioides species complex.</title>
        <authorList>
            <person name="Gan P."/>
            <person name="Shirasu K."/>
        </authorList>
    </citation>
    <scope>NUCLEOTIDE SEQUENCE [LARGE SCALE GENOMIC DNA]</scope>
    <source>
        <strain evidence="3 4">Nara gc5</strain>
    </source>
</reference>
<dbReference type="Gene3D" id="3.40.390.10">
    <property type="entry name" value="Collagenase (Catalytic Domain)"/>
    <property type="match status" value="1"/>
</dbReference>
<feature type="signal peptide" evidence="2">
    <location>
        <begin position="1"/>
        <end position="25"/>
    </location>
</feature>
<reference evidence="3 4" key="1">
    <citation type="submission" date="2012-08" db="EMBL/GenBank/DDBJ databases">
        <authorList>
            <person name="Gan P.H.P."/>
            <person name="Ikeda K."/>
            <person name="Irieda H."/>
            <person name="Narusaka M."/>
            <person name="O'Connell R.J."/>
            <person name="Narusaka Y."/>
            <person name="Takano Y."/>
            <person name="Kubo Y."/>
            <person name="Shirasu K."/>
        </authorList>
    </citation>
    <scope>NUCLEOTIDE SEQUENCE [LARGE SCALE GENOMIC DNA]</scope>
    <source>
        <strain evidence="3 4">Nara gc5</strain>
    </source>
</reference>
<dbReference type="Proteomes" id="UP000011096">
    <property type="component" value="Unassembled WGS sequence"/>
</dbReference>
<feature type="compositionally biased region" description="Low complexity" evidence="1">
    <location>
        <begin position="635"/>
        <end position="645"/>
    </location>
</feature>
<feature type="region of interest" description="Disordered" evidence="1">
    <location>
        <begin position="520"/>
        <end position="669"/>
    </location>
</feature>
<feature type="compositionally biased region" description="Low complexity" evidence="1">
    <location>
        <begin position="587"/>
        <end position="602"/>
    </location>
</feature>
<keyword evidence="4" id="KW-1185">Reference proteome</keyword>
<dbReference type="EMBL" id="ANPB02000004">
    <property type="protein sequence ID" value="KAF4485437.1"/>
    <property type="molecule type" value="Genomic_DNA"/>
</dbReference>
<sequence>MLRSFTPFVSILSLVLSSGPATVFGHKGHGLSARDARSMDQALHSLSRRALDGYFVIDTEIGSEWGCSEAKIGRLAQIVNDAQALATIASAVLAEPDTEFSDAFVLWFGDTNSKADLRKTLKQSNYDSVLTYLKPPGANNRVADMTMDNLSPTGLTYMCAAADNSMCAGELVAGAHQHGAGGLSGHSIVLCDKFFEGVSNQEMLAFWQENRRLKGSAGFFLLHEVQHLAAFVGDNRRCIDVPDPAYKDGSGCYDAGCCSRLAPKDKIQNAQNMAFFALEVMANPESGAPPGGSCTIMKRDDPDMLLGGTEDLMARSGYSPRDEYEAFLRRQAGPASTLSSMRRNATSSRPPTRSTSRRPTGEATPSGPVDDIPATGSRPATNKPATPSRSASEKPATPSGSASKPPGTPSRPATDKPATPSRSASDAPAGTPSRSGSNPPGTPSRPATNNPATPSRPASSGPAGTPSRPAGDAPVFTTRPPASLVSSSGVSYSIYYSTAPPTTDDGGVPIIPIVPVPVPIAPVVPPIVPPVGGGGDGGGGGGGNDNPGNNPTKPAEPSAQPSAQPTSAPPTSEPEAPPTSTPPSSAPPSSSRPASSATPCSSKAPLPAIPTGGGTPGDRDGFPQAVYDNLKKKAAPTTAPPATSTVPPPPPPTSSDSSILETAEPLPSATAAPVQPVYCYNFNVNAYGYCCPGPDSPCKNDLGTCYYGGTGVTGGATNVVPDGATCPPPADAKS</sequence>
<dbReference type="SUPFAM" id="SSF55486">
    <property type="entry name" value="Metalloproteases ('zincins'), catalytic domain"/>
    <property type="match status" value="1"/>
</dbReference>
<dbReference type="GO" id="GO:0008237">
    <property type="term" value="F:metallopeptidase activity"/>
    <property type="evidence" value="ECO:0007669"/>
    <property type="project" value="InterPro"/>
</dbReference>
<proteinExistence type="predicted"/>
<dbReference type="AlphaFoldDB" id="A0A7J6J823"/>
<evidence type="ECO:0000256" key="1">
    <source>
        <dbReference type="SAM" id="MobiDB-lite"/>
    </source>
</evidence>
<organism evidence="3 4">
    <name type="scientific">Colletotrichum fructicola (strain Nara gc5)</name>
    <name type="common">Anthracnose fungus</name>
    <name type="synonym">Colletotrichum gloeosporioides (strain Nara gc5)</name>
    <dbReference type="NCBI Taxonomy" id="1213859"/>
    <lineage>
        <taxon>Eukaryota</taxon>
        <taxon>Fungi</taxon>
        <taxon>Dikarya</taxon>
        <taxon>Ascomycota</taxon>
        <taxon>Pezizomycotina</taxon>
        <taxon>Sordariomycetes</taxon>
        <taxon>Hypocreomycetidae</taxon>
        <taxon>Glomerellales</taxon>
        <taxon>Glomerellaceae</taxon>
        <taxon>Colletotrichum</taxon>
        <taxon>Colletotrichum gloeosporioides species complex</taxon>
    </lineage>
</organism>
<dbReference type="OrthoDB" id="4811013at2759"/>
<feature type="compositionally biased region" description="Polar residues" evidence="1">
    <location>
        <begin position="334"/>
        <end position="345"/>
    </location>
</feature>
<protein>
    <submittedName>
        <fullName evidence="3">Uncharacterized protein</fullName>
    </submittedName>
</protein>
<dbReference type="RefSeq" id="XP_066008874.1">
    <property type="nucleotide sequence ID" value="XM_066151786.1"/>
</dbReference>
<evidence type="ECO:0000313" key="4">
    <source>
        <dbReference type="Proteomes" id="UP000011096"/>
    </source>
</evidence>
<feature type="compositionally biased region" description="Polar residues" evidence="1">
    <location>
        <begin position="378"/>
        <end position="390"/>
    </location>
</feature>
<feature type="compositionally biased region" description="Pro residues" evidence="1">
    <location>
        <begin position="520"/>
        <end position="529"/>
    </location>
</feature>
<name>A0A7J6J823_COLFN</name>
<dbReference type="GeneID" id="43618666"/>